<feature type="signal peptide" evidence="1">
    <location>
        <begin position="1"/>
        <end position="22"/>
    </location>
</feature>
<name>A0A5R9ACS2_PSENT</name>
<dbReference type="RefSeq" id="WP_081518914.1">
    <property type="nucleotide sequence ID" value="NZ_JALJXP010000001.1"/>
</dbReference>
<feature type="chain" id="PRO_5024442018" evidence="1">
    <location>
        <begin position="23"/>
        <end position="106"/>
    </location>
</feature>
<proteinExistence type="predicted"/>
<dbReference type="EMBL" id="VASG01000002">
    <property type="protein sequence ID" value="TLP76433.1"/>
    <property type="molecule type" value="Genomic_DNA"/>
</dbReference>
<dbReference type="AlphaFoldDB" id="A0A5R9ACS2"/>
<dbReference type="InterPro" id="IPR012661">
    <property type="entry name" value="CHP02448"/>
</dbReference>
<evidence type="ECO:0000313" key="3">
    <source>
        <dbReference type="Proteomes" id="UP000307510"/>
    </source>
</evidence>
<protein>
    <submittedName>
        <fullName evidence="2">DUF2388 domain-containing protein</fullName>
    </submittedName>
</protein>
<dbReference type="NCBIfam" id="TIGR02448">
    <property type="entry name" value="conserverd hypothetical protein"/>
    <property type="match status" value="1"/>
</dbReference>
<evidence type="ECO:0000256" key="1">
    <source>
        <dbReference type="SAM" id="SignalP"/>
    </source>
</evidence>
<gene>
    <name evidence="2" type="ORF">FEA48_08540</name>
</gene>
<reference evidence="3" key="2">
    <citation type="submission" date="2019-06" db="EMBL/GenBank/DDBJ databases">
        <title>AzeR, a transcriptional regulator that responds to azelaic acid in Pseudomonas nitroreducens.</title>
        <authorList>
            <person name="Bez C."/>
            <person name="Javvadi S.G."/>
            <person name="Bertani I."/>
            <person name="Devescovi G."/>
            <person name="Studholme D.J."/>
            <person name="Geller A."/>
            <person name="Levy A."/>
            <person name="Venturi V."/>
        </authorList>
    </citation>
    <scope>NUCLEOTIDE SEQUENCE [LARGE SCALE GENOMIC DNA]</scope>
    <source>
        <strain evidence="3">DSM 9128</strain>
    </source>
</reference>
<organism evidence="2 3">
    <name type="scientific">Pseudomonas nitroreducens</name>
    <dbReference type="NCBI Taxonomy" id="46680"/>
    <lineage>
        <taxon>Bacteria</taxon>
        <taxon>Pseudomonadati</taxon>
        <taxon>Pseudomonadota</taxon>
        <taxon>Gammaproteobacteria</taxon>
        <taxon>Pseudomonadales</taxon>
        <taxon>Pseudomonadaceae</taxon>
        <taxon>Pseudomonas</taxon>
    </lineage>
</organism>
<accession>A0A5R9ACS2</accession>
<dbReference type="Pfam" id="PF09498">
    <property type="entry name" value="DUF2388"/>
    <property type="match status" value="1"/>
</dbReference>
<sequence length="106" mass="11023">MKNSLRLIAAAALIGCATGAYATSFVYTTDLSVRATGATSDGTSDLSNSFKDDKIVLEARDDAATFVASQGQIRGAHLEAALAHIRSKLPTLAANDQQLAQAILTI</sequence>
<evidence type="ECO:0000313" key="2">
    <source>
        <dbReference type="EMBL" id="TLP76433.1"/>
    </source>
</evidence>
<comment type="caution">
    <text evidence="2">The sequence shown here is derived from an EMBL/GenBank/DDBJ whole genome shotgun (WGS) entry which is preliminary data.</text>
</comment>
<dbReference type="Proteomes" id="UP000307510">
    <property type="component" value="Unassembled WGS sequence"/>
</dbReference>
<reference evidence="2 3" key="1">
    <citation type="submission" date="2019-05" db="EMBL/GenBank/DDBJ databases">
        <authorList>
            <person name="Moore K."/>
            <person name="O'Neill P."/>
            <person name="Farbos A."/>
            <person name="Studholme D.J."/>
        </authorList>
    </citation>
    <scope>NUCLEOTIDE SEQUENCE [LARGE SCALE GENOMIC DNA]</scope>
    <source>
        <strain evidence="2 3">DSM 9128</strain>
    </source>
</reference>
<keyword evidence="1" id="KW-0732">Signal</keyword>